<protein>
    <submittedName>
        <fullName evidence="1">Uncharacterized protein</fullName>
    </submittedName>
</protein>
<evidence type="ECO:0000313" key="2">
    <source>
        <dbReference type="Proteomes" id="UP001161409"/>
    </source>
</evidence>
<sequence>MTSRPREGVADHARDGIRRYGVVPGIGQREISGRTGGLFGQASAMAFRDNAVFGSVNDQGGELKGRKFFRIVELVPDQGANREKPVAVRRNIDQRCKGGQQHQKACGFAAGHFGGDAAAKGFPQKNDMVRAFDLRA</sequence>
<dbReference type="EMBL" id="BSNF01000001">
    <property type="protein sequence ID" value="GLQ05533.1"/>
    <property type="molecule type" value="Genomic_DNA"/>
</dbReference>
<reference evidence="1" key="1">
    <citation type="journal article" date="2014" name="Int. J. Syst. Evol. Microbiol.">
        <title>Complete genome of a new Firmicutes species belonging to the dominant human colonic microbiota ('Ruminococcus bicirculans') reveals two chromosomes and a selective capacity to utilize plant glucans.</title>
        <authorList>
            <consortium name="NISC Comparative Sequencing Program"/>
            <person name="Wegmann U."/>
            <person name="Louis P."/>
            <person name="Goesmann A."/>
            <person name="Henrissat B."/>
            <person name="Duncan S.H."/>
            <person name="Flint H.J."/>
        </authorList>
    </citation>
    <scope>NUCLEOTIDE SEQUENCE</scope>
    <source>
        <strain evidence="1">NBRC 103408</strain>
    </source>
</reference>
<dbReference type="Proteomes" id="UP001161409">
    <property type="component" value="Unassembled WGS sequence"/>
</dbReference>
<organism evidence="1 2">
    <name type="scientific">Sneathiella chinensis</name>
    <dbReference type="NCBI Taxonomy" id="349750"/>
    <lineage>
        <taxon>Bacteria</taxon>
        <taxon>Pseudomonadati</taxon>
        <taxon>Pseudomonadota</taxon>
        <taxon>Alphaproteobacteria</taxon>
        <taxon>Sneathiellales</taxon>
        <taxon>Sneathiellaceae</taxon>
        <taxon>Sneathiella</taxon>
    </lineage>
</organism>
<comment type="caution">
    <text evidence="1">The sequence shown here is derived from an EMBL/GenBank/DDBJ whole genome shotgun (WGS) entry which is preliminary data.</text>
</comment>
<gene>
    <name evidence="1" type="ORF">GCM10007924_07540</name>
</gene>
<name>A0ABQ5U1C9_9PROT</name>
<proteinExistence type="predicted"/>
<accession>A0ABQ5U1C9</accession>
<evidence type="ECO:0000313" key="1">
    <source>
        <dbReference type="EMBL" id="GLQ05533.1"/>
    </source>
</evidence>
<reference evidence="1" key="2">
    <citation type="submission" date="2023-01" db="EMBL/GenBank/DDBJ databases">
        <title>Draft genome sequence of Sneathiella chinensis strain NBRC 103408.</title>
        <authorList>
            <person name="Sun Q."/>
            <person name="Mori K."/>
        </authorList>
    </citation>
    <scope>NUCLEOTIDE SEQUENCE</scope>
    <source>
        <strain evidence="1">NBRC 103408</strain>
    </source>
</reference>
<keyword evidence="2" id="KW-1185">Reference proteome</keyword>